<evidence type="ECO:0000259" key="7">
    <source>
        <dbReference type="Pfam" id="PF00931"/>
    </source>
</evidence>
<keyword evidence="4" id="KW-0547">Nucleotide-binding</keyword>
<dbReference type="AlphaFoldDB" id="A0ABC8RIQ9"/>
<dbReference type="FunFam" id="3.40.50.300:FF:001091">
    <property type="entry name" value="Probable disease resistance protein At1g61300"/>
    <property type="match status" value="1"/>
</dbReference>
<dbReference type="FunFam" id="1.10.10.10:FF:000322">
    <property type="entry name" value="Probable disease resistance protein At1g63360"/>
    <property type="match status" value="1"/>
</dbReference>
<dbReference type="CDD" id="cd14798">
    <property type="entry name" value="RX-CC_like"/>
    <property type="match status" value="1"/>
</dbReference>
<evidence type="ECO:0000313" key="12">
    <source>
        <dbReference type="Proteomes" id="UP001642360"/>
    </source>
</evidence>
<evidence type="ECO:0000256" key="4">
    <source>
        <dbReference type="ARBA" id="ARBA00022741"/>
    </source>
</evidence>
<reference evidence="11 12" key="1">
    <citation type="submission" date="2024-02" db="EMBL/GenBank/DDBJ databases">
        <authorList>
            <person name="Vignale AGUSTIN F."/>
            <person name="Sosa J E."/>
            <person name="Modenutti C."/>
        </authorList>
    </citation>
    <scope>NUCLEOTIDE SEQUENCE [LARGE SCALE GENOMIC DNA]</scope>
</reference>
<dbReference type="EMBL" id="CAUOFW020001365">
    <property type="protein sequence ID" value="CAK9144071.1"/>
    <property type="molecule type" value="Genomic_DNA"/>
</dbReference>
<keyword evidence="5" id="KW-0611">Plant defense</keyword>
<dbReference type="PANTHER" id="PTHR23155">
    <property type="entry name" value="DISEASE RESISTANCE PROTEIN RP"/>
    <property type="match status" value="1"/>
</dbReference>
<dbReference type="InterPro" id="IPR036388">
    <property type="entry name" value="WH-like_DNA-bd_sf"/>
</dbReference>
<evidence type="ECO:0000259" key="10">
    <source>
        <dbReference type="Pfam" id="PF23598"/>
    </source>
</evidence>
<keyword evidence="6" id="KW-0067">ATP-binding</keyword>
<accession>A0ABC8RIQ9</accession>
<dbReference type="Proteomes" id="UP001642360">
    <property type="component" value="Unassembled WGS sequence"/>
</dbReference>
<keyword evidence="3" id="KW-0677">Repeat</keyword>
<evidence type="ECO:0000259" key="9">
    <source>
        <dbReference type="Pfam" id="PF23559"/>
    </source>
</evidence>
<dbReference type="InterPro" id="IPR027417">
    <property type="entry name" value="P-loop_NTPase"/>
</dbReference>
<dbReference type="Pfam" id="PF18052">
    <property type="entry name" value="Rx_N"/>
    <property type="match status" value="1"/>
</dbReference>
<dbReference type="InterPro" id="IPR044974">
    <property type="entry name" value="Disease_R_plants"/>
</dbReference>
<evidence type="ECO:0000256" key="2">
    <source>
        <dbReference type="ARBA" id="ARBA00022614"/>
    </source>
</evidence>
<dbReference type="GO" id="GO:0005524">
    <property type="term" value="F:ATP binding"/>
    <property type="evidence" value="ECO:0007669"/>
    <property type="project" value="UniProtKB-KW"/>
</dbReference>
<dbReference type="Gene3D" id="1.20.5.4130">
    <property type="match status" value="1"/>
</dbReference>
<dbReference type="InterPro" id="IPR002182">
    <property type="entry name" value="NB-ARC"/>
</dbReference>
<dbReference type="Gene3D" id="3.80.10.10">
    <property type="entry name" value="Ribonuclease Inhibitor"/>
    <property type="match status" value="1"/>
</dbReference>
<dbReference type="Pfam" id="PF00931">
    <property type="entry name" value="NB-ARC"/>
    <property type="match status" value="1"/>
</dbReference>
<proteinExistence type="inferred from homology"/>
<dbReference type="Gene3D" id="1.10.8.430">
    <property type="entry name" value="Helical domain of apoptotic protease-activating factors"/>
    <property type="match status" value="1"/>
</dbReference>
<feature type="domain" description="NB-ARC" evidence="7">
    <location>
        <begin position="173"/>
        <end position="350"/>
    </location>
</feature>
<dbReference type="InterPro" id="IPR041118">
    <property type="entry name" value="Rx_N"/>
</dbReference>
<dbReference type="Gene3D" id="3.40.50.300">
    <property type="entry name" value="P-loop containing nucleotide triphosphate hydrolases"/>
    <property type="match status" value="1"/>
</dbReference>
<dbReference type="Pfam" id="PF23559">
    <property type="entry name" value="WHD_DRP"/>
    <property type="match status" value="1"/>
</dbReference>
<keyword evidence="2" id="KW-0433">Leucine-rich repeat</keyword>
<name>A0ABC8RIQ9_9AQUA</name>
<evidence type="ECO:0000256" key="1">
    <source>
        <dbReference type="ARBA" id="ARBA00008894"/>
    </source>
</evidence>
<gene>
    <name evidence="11" type="ORF">ILEXP_LOCUS11813</name>
</gene>
<dbReference type="Gene3D" id="1.10.10.10">
    <property type="entry name" value="Winged helix-like DNA-binding domain superfamily/Winged helix DNA-binding domain"/>
    <property type="match status" value="1"/>
</dbReference>
<dbReference type="GO" id="GO:0051607">
    <property type="term" value="P:defense response to virus"/>
    <property type="evidence" value="ECO:0007669"/>
    <property type="project" value="UniProtKB-ARBA"/>
</dbReference>
<dbReference type="InterPro" id="IPR042197">
    <property type="entry name" value="Apaf_helical"/>
</dbReference>
<dbReference type="Pfam" id="PF23598">
    <property type="entry name" value="LRR_14"/>
    <property type="match status" value="1"/>
</dbReference>
<feature type="domain" description="Disease resistance protein winged helix" evidence="9">
    <location>
        <begin position="437"/>
        <end position="508"/>
    </location>
</feature>
<evidence type="ECO:0000256" key="6">
    <source>
        <dbReference type="ARBA" id="ARBA00022840"/>
    </source>
</evidence>
<dbReference type="PRINTS" id="PR00364">
    <property type="entry name" value="DISEASERSIST"/>
</dbReference>
<organism evidence="11 12">
    <name type="scientific">Ilex paraguariensis</name>
    <name type="common">yerba mate</name>
    <dbReference type="NCBI Taxonomy" id="185542"/>
    <lineage>
        <taxon>Eukaryota</taxon>
        <taxon>Viridiplantae</taxon>
        <taxon>Streptophyta</taxon>
        <taxon>Embryophyta</taxon>
        <taxon>Tracheophyta</taxon>
        <taxon>Spermatophyta</taxon>
        <taxon>Magnoliopsida</taxon>
        <taxon>eudicotyledons</taxon>
        <taxon>Gunneridae</taxon>
        <taxon>Pentapetalae</taxon>
        <taxon>asterids</taxon>
        <taxon>campanulids</taxon>
        <taxon>Aquifoliales</taxon>
        <taxon>Aquifoliaceae</taxon>
        <taxon>Ilex</taxon>
    </lineage>
</organism>
<dbReference type="SUPFAM" id="SSF52058">
    <property type="entry name" value="L domain-like"/>
    <property type="match status" value="1"/>
</dbReference>
<keyword evidence="12" id="KW-1185">Reference proteome</keyword>
<evidence type="ECO:0008006" key="13">
    <source>
        <dbReference type="Google" id="ProtNLM"/>
    </source>
</evidence>
<feature type="domain" description="Disease resistance R13L4/SHOC-2-like LRR" evidence="10">
    <location>
        <begin position="552"/>
        <end position="883"/>
    </location>
</feature>
<dbReference type="InterPro" id="IPR032675">
    <property type="entry name" value="LRR_dom_sf"/>
</dbReference>
<dbReference type="SUPFAM" id="SSF52540">
    <property type="entry name" value="P-loop containing nucleoside triphosphate hydrolases"/>
    <property type="match status" value="1"/>
</dbReference>
<comment type="similarity">
    <text evidence="1">Belongs to the disease resistance NB-LRR family.</text>
</comment>
<feature type="domain" description="Disease resistance N-terminal" evidence="8">
    <location>
        <begin position="11"/>
        <end position="95"/>
    </location>
</feature>
<evidence type="ECO:0000256" key="5">
    <source>
        <dbReference type="ARBA" id="ARBA00022821"/>
    </source>
</evidence>
<evidence type="ECO:0000256" key="3">
    <source>
        <dbReference type="ARBA" id="ARBA00022737"/>
    </source>
</evidence>
<dbReference type="PANTHER" id="PTHR23155:SF1205">
    <property type="entry name" value="DISEASE RESISTANCE PROTEIN RPM1"/>
    <property type="match status" value="1"/>
</dbReference>
<comment type="caution">
    <text evidence="11">The sequence shown here is derived from an EMBL/GenBank/DDBJ whole genome shotgun (WGS) entry which is preliminary data.</text>
</comment>
<dbReference type="InterPro" id="IPR038005">
    <property type="entry name" value="RX-like_CC"/>
</dbReference>
<dbReference type="InterPro" id="IPR055414">
    <property type="entry name" value="LRR_R13L4/SHOC2-like"/>
</dbReference>
<evidence type="ECO:0000259" key="8">
    <source>
        <dbReference type="Pfam" id="PF18052"/>
    </source>
</evidence>
<dbReference type="InterPro" id="IPR058922">
    <property type="entry name" value="WHD_DRP"/>
</dbReference>
<protein>
    <recommendedName>
        <fullName evidence="13">Disease resistance protein RPM1-like</fullName>
    </recommendedName>
</protein>
<sequence length="922" mass="106228">MAATVASAAADSLLRKITLAIENEASLIGGLRDELDAIKRKLKSMRSVLEDADEMEVLSRVEKDWVDNVRDISEEVEDVLDEFTYHMNKQQNGGKFTRLLYQTVLLPKSLLVRHRVATKFQEINRKITTIDETRRSFAVDGSERQHRVDYQQLRLNRAESSRFIEEEKLVGIENDKELLVTWLTNESLERTVISMAGMGGLGKTTLVSKVYNSQVVRQHFHCYAWITISQKYVVEDLMRRMIEEFHNSTQEAIPTNLNTMRFTELVSALRNYLRTKRYIVVLDDVWSSTLWDDIRVSLPDDGSGSRVMLTTRDINIASLNFGVQSKIHHLRPLEKENAWDLFCMKAFSNKPERCCPQELEISAKNLVLKCGGLPLAIVALGGVMSSKEHVSEWKKVNDSLDFELRNNPDLQYMQAILLLSFYELPYKLKLCFLYCCLFPEDYVIKRKRLIRLWMAEGLVEKASRITPEEVAESYLKELTQRNMLQVVMRNLFGRPREFKLHDLLREIALSMLVSEKFGALYDDQKASEECGARRLSIQTIKKQIKSLKGVSQLRSLLVFTVDTVSPSIEKLPSGFRLLRVLDLQGAPVLKLPKELVDLLHLRYLNLRGTKVEKLPKSIGRLRNLQTLDVRNSRIEMLPAGIAQLQNLRHLLMYRSIVHYDADYNIYCGLPAPSNICELENLQVLDCVEAEENLIRRIRSMTQLTKLGITWVREADEEDLCIAIQNMNLLHHLLVTVIDEEKFLRMDALPEAPPTLKSMLLAGKLEKVPYWFPSLQSLTLLHLHWSRLTQDVLPFIEGLPRLGRLELNNAYSGSQLHFAAGFKSLKILYLINLPHLKEIIIEHGVMKDLGELFIHRCMELKTLPCGIEHLACLQHLQFRMVSSELVQRIRGAQSVDRSKVQHIPFIKHYYRSQSGRVQIENLS</sequence>
<evidence type="ECO:0000313" key="11">
    <source>
        <dbReference type="EMBL" id="CAK9144071.1"/>
    </source>
</evidence>